<dbReference type="AlphaFoldDB" id="A0A9D5B222"/>
<evidence type="ECO:0000256" key="1">
    <source>
        <dbReference type="ARBA" id="ARBA00022737"/>
    </source>
</evidence>
<dbReference type="PANTHER" id="PTHR46168:SF13">
    <property type="entry name" value="ARO1-LIKE PROTEIN 1"/>
    <property type="match status" value="1"/>
</dbReference>
<dbReference type="Pfam" id="PF00514">
    <property type="entry name" value="Arm"/>
    <property type="match status" value="1"/>
</dbReference>
<dbReference type="InterPro" id="IPR011989">
    <property type="entry name" value="ARM-like"/>
</dbReference>
<dbReference type="InterPro" id="IPR056694">
    <property type="entry name" value="DUF7792"/>
</dbReference>
<protein>
    <recommendedName>
        <fullName evidence="2">DUF7792 domain-containing protein</fullName>
    </recommendedName>
</protein>
<accession>A0A9D5B222</accession>
<dbReference type="Gramene" id="Psat03G0511100-T1">
    <property type="protein sequence ID" value="KAI5430853.1"/>
    <property type="gene ID" value="KIW84_035111"/>
</dbReference>
<sequence>MGDSDTLKQKLAETIELADKVTTTLDELNIPFKQECGDLKSKTIKLSSLLRQASAATSELYLQRPMWSIVPQTEHVLYEALLLVMKCHPDNIKKRIFSIVHVSAIRKTSSQLENSIGDLTWLLRISNPDEDHGSENHIHILPPVAFNDPIIALIWELIASLCTGSLEDRSDAAACLVSLAHESDRYGKMIIEEGGVGPLLKLMEEGNSEGQNNAARAIRLLKVINSVVILITSASMRTPDLPAGLTHL</sequence>
<evidence type="ECO:0000313" key="3">
    <source>
        <dbReference type="EMBL" id="KAI5430853.1"/>
    </source>
</evidence>
<feature type="domain" description="DUF7792" evidence="2">
    <location>
        <begin position="8"/>
        <end position="127"/>
    </location>
</feature>
<keyword evidence="4" id="KW-1185">Reference proteome</keyword>
<name>A0A9D5B222_PEA</name>
<keyword evidence="1" id="KW-0677">Repeat</keyword>
<dbReference type="Proteomes" id="UP001058974">
    <property type="component" value="Chromosome 3"/>
</dbReference>
<dbReference type="Gramene" id="Psat3g161160.1">
    <property type="protein sequence ID" value="Psat3g161160.1.cds1"/>
    <property type="gene ID" value="Psat3g161160"/>
</dbReference>
<organism evidence="3 4">
    <name type="scientific">Pisum sativum</name>
    <name type="common">Garden pea</name>
    <name type="synonym">Lathyrus oleraceus</name>
    <dbReference type="NCBI Taxonomy" id="3888"/>
    <lineage>
        <taxon>Eukaryota</taxon>
        <taxon>Viridiplantae</taxon>
        <taxon>Streptophyta</taxon>
        <taxon>Embryophyta</taxon>
        <taxon>Tracheophyta</taxon>
        <taxon>Spermatophyta</taxon>
        <taxon>Magnoliopsida</taxon>
        <taxon>eudicotyledons</taxon>
        <taxon>Gunneridae</taxon>
        <taxon>Pentapetalae</taxon>
        <taxon>rosids</taxon>
        <taxon>fabids</taxon>
        <taxon>Fabales</taxon>
        <taxon>Fabaceae</taxon>
        <taxon>Papilionoideae</taxon>
        <taxon>50 kb inversion clade</taxon>
        <taxon>NPAAA clade</taxon>
        <taxon>Hologalegina</taxon>
        <taxon>IRL clade</taxon>
        <taxon>Fabeae</taxon>
        <taxon>Lathyrus</taxon>
    </lineage>
</organism>
<dbReference type="EMBL" id="JAMSHJ010000003">
    <property type="protein sequence ID" value="KAI5430853.1"/>
    <property type="molecule type" value="Genomic_DNA"/>
</dbReference>
<gene>
    <name evidence="3" type="ORF">KIW84_035111</name>
</gene>
<evidence type="ECO:0000259" key="2">
    <source>
        <dbReference type="Pfam" id="PF25055"/>
    </source>
</evidence>
<dbReference type="SUPFAM" id="SSF48371">
    <property type="entry name" value="ARM repeat"/>
    <property type="match status" value="1"/>
</dbReference>
<reference evidence="3 4" key="1">
    <citation type="journal article" date="2022" name="Nat. Genet.">
        <title>Improved pea reference genome and pan-genome highlight genomic features and evolutionary characteristics.</title>
        <authorList>
            <person name="Yang T."/>
            <person name="Liu R."/>
            <person name="Luo Y."/>
            <person name="Hu S."/>
            <person name="Wang D."/>
            <person name="Wang C."/>
            <person name="Pandey M.K."/>
            <person name="Ge S."/>
            <person name="Xu Q."/>
            <person name="Li N."/>
            <person name="Li G."/>
            <person name="Huang Y."/>
            <person name="Saxena R.K."/>
            <person name="Ji Y."/>
            <person name="Li M."/>
            <person name="Yan X."/>
            <person name="He Y."/>
            <person name="Liu Y."/>
            <person name="Wang X."/>
            <person name="Xiang C."/>
            <person name="Varshney R.K."/>
            <person name="Ding H."/>
            <person name="Gao S."/>
            <person name="Zong X."/>
        </authorList>
    </citation>
    <scope>NUCLEOTIDE SEQUENCE [LARGE SCALE GENOMIC DNA]</scope>
    <source>
        <strain evidence="3 4">cv. Zhongwan 6</strain>
    </source>
</reference>
<comment type="caution">
    <text evidence="3">The sequence shown here is derived from an EMBL/GenBank/DDBJ whole genome shotgun (WGS) entry which is preliminary data.</text>
</comment>
<evidence type="ECO:0000313" key="4">
    <source>
        <dbReference type="Proteomes" id="UP001058974"/>
    </source>
</evidence>
<dbReference type="Pfam" id="PF25055">
    <property type="entry name" value="DUF7792"/>
    <property type="match status" value="1"/>
</dbReference>
<proteinExistence type="predicted"/>
<dbReference type="InterPro" id="IPR016024">
    <property type="entry name" value="ARM-type_fold"/>
</dbReference>
<dbReference type="Gramene" id="PSAT_LOCUS11631_t1">
    <property type="protein sequence ID" value="CAL5191692.1"/>
    <property type="gene ID" value="PSAT_LOCUS11631"/>
</dbReference>
<dbReference type="InterPro" id="IPR000225">
    <property type="entry name" value="Armadillo"/>
</dbReference>
<dbReference type="PANTHER" id="PTHR46168">
    <property type="entry name" value="ARMADILLO REPEAT ONLY 4"/>
    <property type="match status" value="1"/>
</dbReference>
<dbReference type="Gene3D" id="1.25.10.10">
    <property type="entry name" value="Leucine-rich Repeat Variant"/>
    <property type="match status" value="1"/>
</dbReference>